<dbReference type="AlphaFoldDB" id="A0ABD5SK66"/>
<dbReference type="Proteomes" id="UP001596442">
    <property type="component" value="Unassembled WGS sequence"/>
</dbReference>
<organism evidence="2 3">
    <name type="scientific">Halorubrum tibetense</name>
    <dbReference type="NCBI Taxonomy" id="175631"/>
    <lineage>
        <taxon>Archaea</taxon>
        <taxon>Methanobacteriati</taxon>
        <taxon>Methanobacteriota</taxon>
        <taxon>Stenosarchaea group</taxon>
        <taxon>Halobacteria</taxon>
        <taxon>Halobacteriales</taxon>
        <taxon>Haloferacaceae</taxon>
        <taxon>Halorubrum</taxon>
    </lineage>
</organism>
<name>A0ABD5SK66_9EURY</name>
<evidence type="ECO:0000256" key="1">
    <source>
        <dbReference type="SAM" id="Phobius"/>
    </source>
</evidence>
<comment type="caution">
    <text evidence="2">The sequence shown here is derived from an EMBL/GenBank/DDBJ whole genome shotgun (WGS) entry which is preliminary data.</text>
</comment>
<feature type="non-terminal residue" evidence="2">
    <location>
        <position position="1"/>
    </location>
</feature>
<feature type="transmembrane region" description="Helical" evidence="1">
    <location>
        <begin position="24"/>
        <end position="44"/>
    </location>
</feature>
<gene>
    <name evidence="2" type="ORF">ACFQEU_17755</name>
</gene>
<proteinExistence type="predicted"/>
<sequence length="77" mass="8762">VGDTLKIASWILAYVLIAKAYWKVYVFAEVIISSLFYFLVYFFVDVLGVEATAIAHAVCYLLYFIFLGVALRLKNTI</sequence>
<keyword evidence="1" id="KW-0472">Membrane</keyword>
<feature type="transmembrane region" description="Helical" evidence="1">
    <location>
        <begin position="50"/>
        <end position="71"/>
    </location>
</feature>
<dbReference type="EMBL" id="JBHSWW010000686">
    <property type="protein sequence ID" value="MFC6755297.1"/>
    <property type="molecule type" value="Genomic_DNA"/>
</dbReference>
<keyword evidence="1" id="KW-0812">Transmembrane</keyword>
<reference evidence="2 3" key="1">
    <citation type="journal article" date="2019" name="Int. J. Syst. Evol. Microbiol.">
        <title>The Global Catalogue of Microorganisms (GCM) 10K type strain sequencing project: providing services to taxonomists for standard genome sequencing and annotation.</title>
        <authorList>
            <consortium name="The Broad Institute Genomics Platform"/>
            <consortium name="The Broad Institute Genome Sequencing Center for Infectious Disease"/>
            <person name="Wu L."/>
            <person name="Ma J."/>
        </authorList>
    </citation>
    <scope>NUCLEOTIDE SEQUENCE [LARGE SCALE GENOMIC DNA]</scope>
    <source>
        <strain evidence="2 3">CGMCC 1.3239</strain>
    </source>
</reference>
<keyword evidence="1" id="KW-1133">Transmembrane helix</keyword>
<evidence type="ECO:0000313" key="2">
    <source>
        <dbReference type="EMBL" id="MFC6755297.1"/>
    </source>
</evidence>
<evidence type="ECO:0000313" key="3">
    <source>
        <dbReference type="Proteomes" id="UP001596442"/>
    </source>
</evidence>
<protein>
    <submittedName>
        <fullName evidence="2">Uncharacterized protein</fullName>
    </submittedName>
</protein>
<accession>A0ABD5SK66</accession>
<keyword evidence="3" id="KW-1185">Reference proteome</keyword>